<dbReference type="Proteomes" id="UP000663848">
    <property type="component" value="Unassembled WGS sequence"/>
</dbReference>
<reference evidence="1" key="1">
    <citation type="submission" date="2021-02" db="EMBL/GenBank/DDBJ databases">
        <authorList>
            <person name="Nowell W R."/>
        </authorList>
    </citation>
    <scope>NUCLEOTIDE SEQUENCE</scope>
</reference>
<comment type="caution">
    <text evidence="1">The sequence shown here is derived from an EMBL/GenBank/DDBJ whole genome shotgun (WGS) entry which is preliminary data.</text>
</comment>
<dbReference type="EMBL" id="CAJNYT010002183">
    <property type="protein sequence ID" value="CAF3452835.1"/>
    <property type="molecule type" value="Genomic_DNA"/>
</dbReference>
<organism evidence="1 3">
    <name type="scientific">Rotaria socialis</name>
    <dbReference type="NCBI Taxonomy" id="392032"/>
    <lineage>
        <taxon>Eukaryota</taxon>
        <taxon>Metazoa</taxon>
        <taxon>Spiralia</taxon>
        <taxon>Gnathifera</taxon>
        <taxon>Rotifera</taxon>
        <taxon>Eurotatoria</taxon>
        <taxon>Bdelloidea</taxon>
        <taxon>Philodinida</taxon>
        <taxon>Philodinidae</taxon>
        <taxon>Rotaria</taxon>
    </lineage>
</organism>
<accession>A0A818DVM8</accession>
<evidence type="ECO:0000313" key="1">
    <source>
        <dbReference type="EMBL" id="CAF3452835.1"/>
    </source>
</evidence>
<dbReference type="EMBL" id="CAJOBR010001442">
    <property type="protein sequence ID" value="CAF4609101.1"/>
    <property type="molecule type" value="Genomic_DNA"/>
</dbReference>
<dbReference type="Proteomes" id="UP000663872">
    <property type="component" value="Unassembled WGS sequence"/>
</dbReference>
<evidence type="ECO:0000313" key="2">
    <source>
        <dbReference type="EMBL" id="CAF4609101.1"/>
    </source>
</evidence>
<protein>
    <recommendedName>
        <fullName evidence="4">B box-type domain-containing protein</fullName>
    </recommendedName>
</protein>
<dbReference type="AlphaFoldDB" id="A0A818DVM8"/>
<evidence type="ECO:0000313" key="3">
    <source>
        <dbReference type="Proteomes" id="UP000663872"/>
    </source>
</evidence>
<sequence>MDLMAPSSSSKAPCNSNSCKSVGILKCEICSQKFCHKHVKEHRDLLSHQLDEIVLEHDTLQRIIVEQKNKMNRHPNFISKELHDIAGQLQKARVDDDFVETDLRKWTDMLQGLRENATNISSSTTNSRDPK</sequence>
<proteinExistence type="predicted"/>
<evidence type="ECO:0008006" key="4">
    <source>
        <dbReference type="Google" id="ProtNLM"/>
    </source>
</evidence>
<name>A0A818DVM8_9BILA</name>
<gene>
    <name evidence="1" type="ORF">GRG538_LOCUS14359</name>
    <name evidence="2" type="ORF">QYT958_LOCUS12085</name>
</gene>